<keyword evidence="1" id="KW-1133">Transmembrane helix</keyword>
<feature type="transmembrane region" description="Helical" evidence="1">
    <location>
        <begin position="104"/>
        <end position="125"/>
    </location>
</feature>
<comment type="caution">
    <text evidence="2">The sequence shown here is derived from an EMBL/GenBank/DDBJ whole genome shotgun (WGS) entry which is preliminary data.</text>
</comment>
<evidence type="ECO:0000313" key="3">
    <source>
        <dbReference type="Proteomes" id="UP001595711"/>
    </source>
</evidence>
<gene>
    <name evidence="2" type="ORF">ACFOOQ_00850</name>
</gene>
<name>A0ABV7V9G0_9PROT</name>
<proteinExistence type="predicted"/>
<feature type="transmembrane region" description="Helical" evidence="1">
    <location>
        <begin position="20"/>
        <end position="37"/>
    </location>
</feature>
<accession>A0ABV7V9G0</accession>
<keyword evidence="1" id="KW-0472">Membrane</keyword>
<keyword evidence="3" id="KW-1185">Reference proteome</keyword>
<evidence type="ECO:0000256" key="1">
    <source>
        <dbReference type="SAM" id="Phobius"/>
    </source>
</evidence>
<sequence length="155" mass="17464">MPEPIEQRVRALASQSVGRACFFAALAIWCVMIGLIADPLQSTKAGAILTMMAACVLLLKAGRVLHVSYRKTEVWLLLNRQIELRPEQAQRLITGTLREIYLRYAVYAMAMAVGFWCFALLLWLMPGSWENGVVHQAVGFVTGRHREIEAFRTMP</sequence>
<dbReference type="Proteomes" id="UP001595711">
    <property type="component" value="Unassembled WGS sequence"/>
</dbReference>
<feature type="transmembrane region" description="Helical" evidence="1">
    <location>
        <begin position="43"/>
        <end position="61"/>
    </location>
</feature>
<organism evidence="2 3">
    <name type="scientific">Ferrovibrio xuzhouensis</name>
    <dbReference type="NCBI Taxonomy" id="1576914"/>
    <lineage>
        <taxon>Bacteria</taxon>
        <taxon>Pseudomonadati</taxon>
        <taxon>Pseudomonadota</taxon>
        <taxon>Alphaproteobacteria</taxon>
        <taxon>Rhodospirillales</taxon>
        <taxon>Rhodospirillaceae</taxon>
        <taxon>Ferrovibrio</taxon>
    </lineage>
</organism>
<keyword evidence="1" id="KW-0812">Transmembrane</keyword>
<dbReference type="EMBL" id="JBHRYJ010000001">
    <property type="protein sequence ID" value="MFC3674069.1"/>
    <property type="molecule type" value="Genomic_DNA"/>
</dbReference>
<reference evidence="3" key="1">
    <citation type="journal article" date="2019" name="Int. J. Syst. Evol. Microbiol.">
        <title>The Global Catalogue of Microorganisms (GCM) 10K type strain sequencing project: providing services to taxonomists for standard genome sequencing and annotation.</title>
        <authorList>
            <consortium name="The Broad Institute Genomics Platform"/>
            <consortium name="The Broad Institute Genome Sequencing Center for Infectious Disease"/>
            <person name="Wu L."/>
            <person name="Ma J."/>
        </authorList>
    </citation>
    <scope>NUCLEOTIDE SEQUENCE [LARGE SCALE GENOMIC DNA]</scope>
    <source>
        <strain evidence="3">KCTC 42182</strain>
    </source>
</reference>
<protein>
    <submittedName>
        <fullName evidence="2">Uncharacterized protein</fullName>
    </submittedName>
</protein>
<dbReference type="RefSeq" id="WP_379720343.1">
    <property type="nucleotide sequence ID" value="NZ_JBHRYJ010000001.1"/>
</dbReference>
<evidence type="ECO:0000313" key="2">
    <source>
        <dbReference type="EMBL" id="MFC3674069.1"/>
    </source>
</evidence>